<evidence type="ECO:0000313" key="2">
    <source>
        <dbReference type="Proteomes" id="UP000318571"/>
    </source>
</evidence>
<dbReference type="AlphaFoldDB" id="A0A553P4I2"/>
<gene>
    <name evidence="1" type="ORF">TCAL_03928</name>
</gene>
<dbReference type="Proteomes" id="UP000318571">
    <property type="component" value="Chromosome 7"/>
</dbReference>
<reference evidence="1 2" key="1">
    <citation type="journal article" date="2018" name="Nat. Ecol. Evol.">
        <title>Genomic signatures of mitonuclear coevolution across populations of Tigriopus californicus.</title>
        <authorList>
            <person name="Barreto F.S."/>
            <person name="Watson E.T."/>
            <person name="Lima T.G."/>
            <person name="Willett C.S."/>
            <person name="Edmands S."/>
            <person name="Li W."/>
            <person name="Burton R.S."/>
        </authorList>
    </citation>
    <scope>NUCLEOTIDE SEQUENCE [LARGE SCALE GENOMIC DNA]</scope>
    <source>
        <strain evidence="1 2">San Diego</strain>
    </source>
</reference>
<protein>
    <submittedName>
        <fullName evidence="1">Uncharacterized protein</fullName>
    </submittedName>
</protein>
<dbReference type="EMBL" id="VCGU01000008">
    <property type="protein sequence ID" value="TRY72575.1"/>
    <property type="molecule type" value="Genomic_DNA"/>
</dbReference>
<accession>A0A553P4I2</accession>
<comment type="caution">
    <text evidence="1">The sequence shown here is derived from an EMBL/GenBank/DDBJ whole genome shotgun (WGS) entry which is preliminary data.</text>
</comment>
<proteinExistence type="predicted"/>
<name>A0A553P4I2_TIGCA</name>
<sequence length="76" mass="8465">MPDSGSDAKYILIRDLQIQNHHHLLEPGMIFEIESFLATGDDVAFKAGSYLAFKKSSLISYYGALASYMALMVQSF</sequence>
<keyword evidence="2" id="KW-1185">Reference proteome</keyword>
<evidence type="ECO:0000313" key="1">
    <source>
        <dbReference type="EMBL" id="TRY72575.1"/>
    </source>
</evidence>
<organism evidence="1 2">
    <name type="scientific">Tigriopus californicus</name>
    <name type="common">Marine copepod</name>
    <dbReference type="NCBI Taxonomy" id="6832"/>
    <lineage>
        <taxon>Eukaryota</taxon>
        <taxon>Metazoa</taxon>
        <taxon>Ecdysozoa</taxon>
        <taxon>Arthropoda</taxon>
        <taxon>Crustacea</taxon>
        <taxon>Multicrustacea</taxon>
        <taxon>Hexanauplia</taxon>
        <taxon>Copepoda</taxon>
        <taxon>Harpacticoida</taxon>
        <taxon>Harpacticidae</taxon>
        <taxon>Tigriopus</taxon>
    </lineage>
</organism>